<dbReference type="GO" id="GO:0001735">
    <property type="term" value="F:prenylcysteine oxidase activity"/>
    <property type="evidence" value="ECO:0007669"/>
    <property type="project" value="InterPro"/>
</dbReference>
<keyword evidence="8" id="KW-1133">Transmembrane helix</keyword>
<accession>A0A8H3EYP1</accession>
<evidence type="ECO:0000256" key="4">
    <source>
        <dbReference type="ARBA" id="ARBA00022729"/>
    </source>
</evidence>
<proteinExistence type="inferred from homology"/>
<evidence type="ECO:0000256" key="3">
    <source>
        <dbReference type="ARBA" id="ARBA00022630"/>
    </source>
</evidence>
<evidence type="ECO:0000256" key="1">
    <source>
        <dbReference type="ARBA" id="ARBA00001974"/>
    </source>
</evidence>
<keyword evidence="5" id="KW-0274">FAD</keyword>
<dbReference type="Pfam" id="PF13450">
    <property type="entry name" value="NAD_binding_8"/>
    <property type="match status" value="1"/>
</dbReference>
<keyword evidence="3" id="KW-0285">Flavoprotein</keyword>
<keyword evidence="8" id="KW-0472">Membrane</keyword>
<name>A0A8H3EYP1_9LECA</name>
<dbReference type="PANTHER" id="PTHR15944:SF0">
    <property type="entry name" value="PRENYLCYSTEINE LYASE DOMAIN-CONTAINING PROTEIN"/>
    <property type="match status" value="1"/>
</dbReference>
<keyword evidence="7" id="KW-0325">Glycoprotein</keyword>
<dbReference type="EMBL" id="CAJPDQ010000008">
    <property type="protein sequence ID" value="CAF9913844.1"/>
    <property type="molecule type" value="Genomic_DNA"/>
</dbReference>
<dbReference type="Pfam" id="PF07156">
    <property type="entry name" value="Prenylcys_lyase"/>
    <property type="match status" value="1"/>
</dbReference>
<dbReference type="InterPro" id="IPR036188">
    <property type="entry name" value="FAD/NAD-bd_sf"/>
</dbReference>
<dbReference type="InterPro" id="IPR017046">
    <property type="entry name" value="Prenylcysteine_Oxase1"/>
</dbReference>
<comment type="caution">
    <text evidence="10">The sequence shown here is derived from an EMBL/GenBank/DDBJ whole genome shotgun (WGS) entry which is preliminary data.</text>
</comment>
<protein>
    <recommendedName>
        <fullName evidence="9">Prenylcysteine lyase domain-containing protein</fullName>
    </recommendedName>
</protein>
<dbReference type="OrthoDB" id="437369at2759"/>
<organism evidence="10 11">
    <name type="scientific">Gomphillus americanus</name>
    <dbReference type="NCBI Taxonomy" id="1940652"/>
    <lineage>
        <taxon>Eukaryota</taxon>
        <taxon>Fungi</taxon>
        <taxon>Dikarya</taxon>
        <taxon>Ascomycota</taxon>
        <taxon>Pezizomycotina</taxon>
        <taxon>Lecanoromycetes</taxon>
        <taxon>OSLEUM clade</taxon>
        <taxon>Ostropomycetidae</taxon>
        <taxon>Ostropales</taxon>
        <taxon>Graphidaceae</taxon>
        <taxon>Gomphilloideae</taxon>
        <taxon>Gomphillus</taxon>
    </lineage>
</organism>
<evidence type="ECO:0000259" key="9">
    <source>
        <dbReference type="Pfam" id="PF07156"/>
    </source>
</evidence>
<reference evidence="10" key="1">
    <citation type="submission" date="2021-03" db="EMBL/GenBank/DDBJ databases">
        <authorList>
            <person name="Tagirdzhanova G."/>
        </authorList>
    </citation>
    <scope>NUCLEOTIDE SEQUENCE</scope>
</reference>
<comment type="similarity">
    <text evidence="2">Belongs to the prenylcysteine oxidase family.</text>
</comment>
<comment type="cofactor">
    <cofactor evidence="1">
        <name>FAD</name>
        <dbReference type="ChEBI" id="CHEBI:57692"/>
    </cofactor>
</comment>
<evidence type="ECO:0000256" key="2">
    <source>
        <dbReference type="ARBA" id="ARBA00009967"/>
    </source>
</evidence>
<dbReference type="Gene3D" id="3.50.50.60">
    <property type="entry name" value="FAD/NAD(P)-binding domain"/>
    <property type="match status" value="1"/>
</dbReference>
<keyword evidence="6" id="KW-0560">Oxidoreductase</keyword>
<evidence type="ECO:0000256" key="8">
    <source>
        <dbReference type="SAM" id="Phobius"/>
    </source>
</evidence>
<evidence type="ECO:0000256" key="7">
    <source>
        <dbReference type="ARBA" id="ARBA00023180"/>
    </source>
</evidence>
<evidence type="ECO:0000313" key="10">
    <source>
        <dbReference type="EMBL" id="CAF9913844.1"/>
    </source>
</evidence>
<evidence type="ECO:0000256" key="6">
    <source>
        <dbReference type="ARBA" id="ARBA00023002"/>
    </source>
</evidence>
<dbReference type="PANTHER" id="PTHR15944">
    <property type="entry name" value="FARNESYLCYSTEINE LYASE"/>
    <property type="match status" value="1"/>
</dbReference>
<keyword evidence="8" id="KW-0812">Transmembrane</keyword>
<dbReference type="SUPFAM" id="SSF51905">
    <property type="entry name" value="FAD/NAD(P)-binding domain"/>
    <property type="match status" value="1"/>
</dbReference>
<feature type="transmembrane region" description="Helical" evidence="8">
    <location>
        <begin position="12"/>
        <end position="33"/>
    </location>
</feature>
<dbReference type="AlphaFoldDB" id="A0A8H3EYP1"/>
<evidence type="ECO:0000256" key="5">
    <source>
        <dbReference type="ARBA" id="ARBA00022827"/>
    </source>
</evidence>
<feature type="domain" description="Prenylcysteine lyase" evidence="9">
    <location>
        <begin position="214"/>
        <end position="579"/>
    </location>
</feature>
<dbReference type="Proteomes" id="UP000664169">
    <property type="component" value="Unassembled WGS sequence"/>
</dbReference>
<dbReference type="GO" id="GO:0030327">
    <property type="term" value="P:prenylated protein catabolic process"/>
    <property type="evidence" value="ECO:0007669"/>
    <property type="project" value="TreeGrafter"/>
</dbReference>
<dbReference type="InterPro" id="IPR010795">
    <property type="entry name" value="Prenylcys_lyase"/>
</dbReference>
<gene>
    <name evidence="10" type="ORF">GOMPHAMPRED_008041</name>
</gene>
<evidence type="ECO:0000313" key="11">
    <source>
        <dbReference type="Proteomes" id="UP000664169"/>
    </source>
</evidence>
<dbReference type="PIRSF" id="PIRSF036292">
    <property type="entry name" value="Prenylcysteine_oxidase"/>
    <property type="match status" value="1"/>
</dbReference>
<sequence length="586" mass="64494">MPSAMQSNGTRWLTRSVIFLLAILVLCSLYFGGGSRVCPPLCQDPKPEPTPKSSPTKFTLGCNHAPRNKRVAIIGAGSAGASTAYYLAQAQAAGQIDPCINLTITIFERNSYIGGRSITVQPYISKSVPLGTGYPLVSNAIEASQASQSAHQQQPALELGGSIFVKVNTNLVNAAKGLGLTVQSASQDQPRATYYGWSVWDGSAFRFLSRNGDSWWTETRRLFNRYGLAPFWAQRLMKSTVGQFRQMYDAPYFPWSNLTAVVEEVGLGSVTGVSGKAYLELKGISELFSHEIIQAGTRVNYAQNLKELHGLGTMVCLATNGAMKVKGGNWQIFSGMIKGSGAELRLNTSVRAIRTLDESKTGARFGIVSATSSSELNSQSSDNTEEFDDVVIATPLQFSKIDTNDLSPSYTLPEPIPYVKLHVTLLATKKRIGRSYFQHAIHESPEMVFTIPPNDQYQYDLDFFSVSALRNLTNPQTGEQEFAYKIFSHREPDKMYLNRLFGGDGWAIGNISWIYQHTWNAYPYLSPRTVFDGPALGNGLWYTSGIEPFISTMETSSLSGSNVAALLVQRWENERETLDLEFKGGL</sequence>
<dbReference type="GO" id="GO:0030328">
    <property type="term" value="P:prenylcysteine catabolic process"/>
    <property type="evidence" value="ECO:0007669"/>
    <property type="project" value="InterPro"/>
</dbReference>
<keyword evidence="11" id="KW-1185">Reference proteome</keyword>
<keyword evidence="4" id="KW-0732">Signal</keyword>